<feature type="signal peptide" evidence="1">
    <location>
        <begin position="1"/>
        <end position="36"/>
    </location>
</feature>
<comment type="caution">
    <text evidence="2">The sequence shown here is derived from an EMBL/GenBank/DDBJ whole genome shotgun (WGS) entry which is preliminary data.</text>
</comment>
<evidence type="ECO:0000256" key="1">
    <source>
        <dbReference type="SAM" id="SignalP"/>
    </source>
</evidence>
<dbReference type="EMBL" id="JFAX01000016">
    <property type="protein sequence ID" value="EXI66359.1"/>
    <property type="molecule type" value="Genomic_DNA"/>
</dbReference>
<feature type="chain" id="PRO_5001462891" description="DUF3124 domain-containing protein" evidence="1">
    <location>
        <begin position="37"/>
        <end position="175"/>
    </location>
</feature>
<accession>A0A011PJB2</accession>
<dbReference type="PATRIC" id="fig|1454001.3.peg.2766"/>
<gene>
    <name evidence="2" type="ORF">AW08_02716</name>
</gene>
<dbReference type="STRING" id="1454001.AW08_02716"/>
<sequence>MIFSRICRPPRRRCAHLVGHLALALAIVASNTLVLAEGIEPPTKGQTVYVPIYSEVRHGNLAATGRTDVTLLSVLVSVRNTDPLNSIRVVSANYYNTDGVLLRNSLPAPRVIPPFGTFELFVEQRENLGGSGANYAIKWDATVPVSQPTIEALHSRFQAGYSVAFISRGRAISEP</sequence>
<dbReference type="Proteomes" id="UP000020218">
    <property type="component" value="Unassembled WGS sequence"/>
</dbReference>
<organism evidence="2 3">
    <name type="scientific">Candidatus Accumulibacter adjunctus</name>
    <dbReference type="NCBI Taxonomy" id="1454001"/>
    <lineage>
        <taxon>Bacteria</taxon>
        <taxon>Pseudomonadati</taxon>
        <taxon>Pseudomonadota</taxon>
        <taxon>Betaproteobacteria</taxon>
        <taxon>Candidatus Accumulibacter</taxon>
    </lineage>
</organism>
<keyword evidence="3" id="KW-1185">Reference proteome</keyword>
<evidence type="ECO:0000313" key="3">
    <source>
        <dbReference type="Proteomes" id="UP000020218"/>
    </source>
</evidence>
<protein>
    <recommendedName>
        <fullName evidence="4">DUF3124 domain-containing protein</fullName>
    </recommendedName>
</protein>
<evidence type="ECO:0000313" key="2">
    <source>
        <dbReference type="EMBL" id="EXI66359.1"/>
    </source>
</evidence>
<name>A0A011PJB2_9PROT</name>
<dbReference type="InterPro" id="IPR021471">
    <property type="entry name" value="DUF3124"/>
</dbReference>
<evidence type="ECO:0008006" key="4">
    <source>
        <dbReference type="Google" id="ProtNLM"/>
    </source>
</evidence>
<keyword evidence="1" id="KW-0732">Signal</keyword>
<proteinExistence type="predicted"/>
<dbReference type="Pfam" id="PF11322">
    <property type="entry name" value="DUF3124"/>
    <property type="match status" value="1"/>
</dbReference>
<dbReference type="AlphaFoldDB" id="A0A011PJB2"/>
<reference evidence="2" key="1">
    <citation type="submission" date="2014-02" db="EMBL/GenBank/DDBJ databases">
        <title>Expanding our view of genomic diversity in Candidatus Accumulibacter clades.</title>
        <authorList>
            <person name="Skennerton C.T."/>
            <person name="Barr J.J."/>
            <person name="Slater F.R."/>
            <person name="Bond P.L."/>
            <person name="Tyson G.W."/>
        </authorList>
    </citation>
    <scope>NUCLEOTIDE SEQUENCE [LARGE SCALE GENOMIC DNA]</scope>
</reference>